<keyword evidence="12" id="KW-1185">Reference proteome</keyword>
<dbReference type="GO" id="GO:0000272">
    <property type="term" value="P:polysaccharide catabolic process"/>
    <property type="evidence" value="ECO:0007669"/>
    <property type="project" value="UniProtKB-KW"/>
</dbReference>
<dbReference type="Proteomes" id="UP001140217">
    <property type="component" value="Unassembled WGS sequence"/>
</dbReference>
<dbReference type="InterPro" id="IPR050314">
    <property type="entry name" value="Glycosyl_Hydrlase_18"/>
</dbReference>
<evidence type="ECO:0000256" key="7">
    <source>
        <dbReference type="RuleBase" id="RU000489"/>
    </source>
</evidence>
<feature type="non-terminal residue" evidence="11">
    <location>
        <position position="396"/>
    </location>
</feature>
<protein>
    <recommendedName>
        <fullName evidence="10">GH18 domain-containing protein</fullName>
    </recommendedName>
</protein>
<evidence type="ECO:0000256" key="6">
    <source>
        <dbReference type="ARBA" id="ARBA00023326"/>
    </source>
</evidence>
<keyword evidence="5 7" id="KW-0326">Glycosidase</keyword>
<dbReference type="GO" id="GO:0008843">
    <property type="term" value="F:endochitinase activity"/>
    <property type="evidence" value="ECO:0007669"/>
    <property type="project" value="UniProtKB-EC"/>
</dbReference>
<organism evidence="11 12">
    <name type="scientific">Coemansia javaensis</name>
    <dbReference type="NCBI Taxonomy" id="2761396"/>
    <lineage>
        <taxon>Eukaryota</taxon>
        <taxon>Fungi</taxon>
        <taxon>Fungi incertae sedis</taxon>
        <taxon>Zoopagomycota</taxon>
        <taxon>Kickxellomycotina</taxon>
        <taxon>Kickxellomycetes</taxon>
        <taxon>Kickxellales</taxon>
        <taxon>Kickxellaceae</taxon>
        <taxon>Coemansia</taxon>
    </lineage>
</organism>
<evidence type="ECO:0000313" key="12">
    <source>
        <dbReference type="Proteomes" id="UP001140217"/>
    </source>
</evidence>
<evidence type="ECO:0000256" key="2">
    <source>
        <dbReference type="ARBA" id="ARBA00022801"/>
    </source>
</evidence>
<keyword evidence="6" id="KW-0624">Polysaccharide degradation</keyword>
<dbReference type="Pfam" id="PF00704">
    <property type="entry name" value="Glyco_hydro_18"/>
    <property type="match status" value="1"/>
</dbReference>
<dbReference type="GO" id="GO:0005576">
    <property type="term" value="C:extracellular region"/>
    <property type="evidence" value="ECO:0007669"/>
    <property type="project" value="TreeGrafter"/>
</dbReference>
<dbReference type="OrthoDB" id="76388at2759"/>
<evidence type="ECO:0000256" key="1">
    <source>
        <dbReference type="ARBA" id="ARBA00000822"/>
    </source>
</evidence>
<feature type="signal peptide" evidence="9">
    <location>
        <begin position="1"/>
        <end position="24"/>
    </location>
</feature>
<dbReference type="Gene3D" id="3.20.20.80">
    <property type="entry name" value="Glycosidases"/>
    <property type="match status" value="1"/>
</dbReference>
<dbReference type="InterPro" id="IPR001579">
    <property type="entry name" value="Glyco_hydro_18_chit_AS"/>
</dbReference>
<keyword evidence="3" id="KW-0146">Chitin degradation</keyword>
<comment type="catalytic activity">
    <reaction evidence="1">
        <text>Random endo-hydrolysis of N-acetyl-beta-D-glucosaminide (1-&gt;4)-beta-linkages in chitin and chitodextrins.</text>
        <dbReference type="EC" id="3.2.1.14"/>
    </reaction>
</comment>
<dbReference type="InterPro" id="IPR029070">
    <property type="entry name" value="Chitinase_insertion_sf"/>
</dbReference>
<dbReference type="PANTHER" id="PTHR11177">
    <property type="entry name" value="CHITINASE"/>
    <property type="match status" value="1"/>
</dbReference>
<keyword evidence="9" id="KW-0732">Signal</keyword>
<dbReference type="SUPFAM" id="SSF51445">
    <property type="entry name" value="(Trans)glycosidases"/>
    <property type="match status" value="1"/>
</dbReference>
<dbReference type="GO" id="GO:0006032">
    <property type="term" value="P:chitin catabolic process"/>
    <property type="evidence" value="ECO:0007669"/>
    <property type="project" value="UniProtKB-KW"/>
</dbReference>
<feature type="domain" description="GH18" evidence="10">
    <location>
        <begin position="28"/>
        <end position="396"/>
    </location>
</feature>
<evidence type="ECO:0000259" key="10">
    <source>
        <dbReference type="PROSITE" id="PS51910"/>
    </source>
</evidence>
<name>A0A9W8LMP7_9FUNG</name>
<dbReference type="EMBL" id="JANBUL010000014">
    <property type="protein sequence ID" value="KAJ2785182.1"/>
    <property type="molecule type" value="Genomic_DNA"/>
</dbReference>
<evidence type="ECO:0000256" key="9">
    <source>
        <dbReference type="SAM" id="SignalP"/>
    </source>
</evidence>
<evidence type="ECO:0000256" key="5">
    <source>
        <dbReference type="ARBA" id="ARBA00023295"/>
    </source>
</evidence>
<evidence type="ECO:0000313" key="11">
    <source>
        <dbReference type="EMBL" id="KAJ2785182.1"/>
    </source>
</evidence>
<reference evidence="11" key="1">
    <citation type="submission" date="2022-07" db="EMBL/GenBank/DDBJ databases">
        <title>Phylogenomic reconstructions and comparative analyses of Kickxellomycotina fungi.</title>
        <authorList>
            <person name="Reynolds N.K."/>
            <person name="Stajich J.E."/>
            <person name="Barry K."/>
            <person name="Grigoriev I.V."/>
            <person name="Crous P."/>
            <person name="Smith M.E."/>
        </authorList>
    </citation>
    <scope>NUCLEOTIDE SEQUENCE</scope>
    <source>
        <strain evidence="11">NBRC 105414</strain>
    </source>
</reference>
<dbReference type="PROSITE" id="PS01095">
    <property type="entry name" value="GH18_1"/>
    <property type="match status" value="1"/>
</dbReference>
<dbReference type="AlphaFoldDB" id="A0A9W8LMP7"/>
<keyword evidence="2 7" id="KW-0378">Hydrolase</keyword>
<comment type="caution">
    <text evidence="11">The sequence shown here is derived from an EMBL/GenBank/DDBJ whole genome shotgun (WGS) entry which is preliminary data.</text>
</comment>
<comment type="similarity">
    <text evidence="8">Belongs to the glycosyl hydrolase 18 family.</text>
</comment>
<dbReference type="InterPro" id="IPR001223">
    <property type="entry name" value="Glyco_hydro18_cat"/>
</dbReference>
<feature type="chain" id="PRO_5040920666" description="GH18 domain-containing protein" evidence="9">
    <location>
        <begin position="25"/>
        <end position="396"/>
    </location>
</feature>
<sequence>MYTQSALVATLLVLALLATAAAQAATKPVVVGYYPSWKKAQTASIDLGKYTHINIAFAIPQADGTITFDDSFSIPDAVTGIQAKNAKAILSIGGWSGSNLISTILKDPATNAKFLDSMVALVDQYKLDGLDLDWEYPGRLGNACNVFDAANDTPNYLKFVQSLRAALDAKYKDSKKLITMAVYVQPFFVDGKPSDDVSAFAKVVDYAHMMQYDINGAWDAGKMTGPNAPLEFEAGKGAQVSFASAIDAWTGAKWPANQLTAGFAFYGRMVTASEDMSANPKNQYQLMTGALTQGDPEDFSWPDKCAGTNTPAGQWQWKFLRSEKILTSPTEAAAPWTRYWDDTTKTPWLFNSQTKAFISYDDPQSIKAKVDYAVGKGLAGAMVWSINMDYENELID</sequence>
<keyword evidence="4" id="KW-0119">Carbohydrate metabolism</keyword>
<dbReference type="PROSITE" id="PS51910">
    <property type="entry name" value="GH18_2"/>
    <property type="match status" value="1"/>
</dbReference>
<dbReference type="SMART" id="SM00636">
    <property type="entry name" value="Glyco_18"/>
    <property type="match status" value="1"/>
</dbReference>
<evidence type="ECO:0000256" key="4">
    <source>
        <dbReference type="ARBA" id="ARBA00023277"/>
    </source>
</evidence>
<evidence type="ECO:0000256" key="3">
    <source>
        <dbReference type="ARBA" id="ARBA00023024"/>
    </source>
</evidence>
<gene>
    <name evidence="11" type="ORF">H4R18_000633</name>
</gene>
<dbReference type="Gene3D" id="3.10.50.10">
    <property type="match status" value="1"/>
</dbReference>
<proteinExistence type="inferred from homology"/>
<dbReference type="InterPro" id="IPR017853">
    <property type="entry name" value="GH"/>
</dbReference>
<dbReference type="PANTHER" id="PTHR11177:SF392">
    <property type="entry name" value="HAP41P"/>
    <property type="match status" value="1"/>
</dbReference>
<dbReference type="GO" id="GO:0008061">
    <property type="term" value="F:chitin binding"/>
    <property type="evidence" value="ECO:0007669"/>
    <property type="project" value="InterPro"/>
</dbReference>
<accession>A0A9W8LMP7</accession>
<dbReference type="SUPFAM" id="SSF54556">
    <property type="entry name" value="Chitinase insertion domain"/>
    <property type="match status" value="1"/>
</dbReference>
<evidence type="ECO:0000256" key="8">
    <source>
        <dbReference type="RuleBase" id="RU004453"/>
    </source>
</evidence>
<dbReference type="InterPro" id="IPR011583">
    <property type="entry name" value="Chitinase_II/V-like_cat"/>
</dbReference>